<dbReference type="Proteomes" id="UP000823941">
    <property type="component" value="Chromosome 4"/>
</dbReference>
<feature type="transmembrane region" description="Helical" evidence="5">
    <location>
        <begin position="307"/>
        <end position="327"/>
    </location>
</feature>
<dbReference type="PANTHER" id="PTHR13315:SF4">
    <property type="entry name" value="METALLOPHOSPHOESTERASE, ISOFORM E"/>
    <property type="match status" value="1"/>
</dbReference>
<protein>
    <recommendedName>
        <fullName evidence="6">Calcineurin-like phosphoesterase domain-containing protein</fullName>
    </recommendedName>
</protein>
<dbReference type="Gene3D" id="3.60.21.10">
    <property type="match status" value="1"/>
</dbReference>
<evidence type="ECO:0000256" key="3">
    <source>
        <dbReference type="ARBA" id="ARBA00022989"/>
    </source>
</evidence>
<evidence type="ECO:0000256" key="2">
    <source>
        <dbReference type="ARBA" id="ARBA00022692"/>
    </source>
</evidence>
<keyword evidence="4 5" id="KW-0472">Membrane</keyword>
<gene>
    <name evidence="7" type="ORF">JYU34_002116</name>
</gene>
<dbReference type="InterPro" id="IPR033308">
    <property type="entry name" value="PGAP5/Cdc1/Ted1"/>
</dbReference>
<dbReference type="PANTHER" id="PTHR13315">
    <property type="entry name" value="METALLO PHOSPHOESTERASE RELATED"/>
    <property type="match status" value="1"/>
</dbReference>
<evidence type="ECO:0000256" key="1">
    <source>
        <dbReference type="ARBA" id="ARBA00004141"/>
    </source>
</evidence>
<keyword evidence="2 5" id="KW-0812">Transmembrane</keyword>
<name>A0ABQ7R1H3_PLUXY</name>
<dbReference type="InterPro" id="IPR004843">
    <property type="entry name" value="Calcineurin-like_PHP"/>
</dbReference>
<dbReference type="Pfam" id="PF00149">
    <property type="entry name" value="Metallophos"/>
    <property type="match status" value="1"/>
</dbReference>
<dbReference type="EMBL" id="JAHIBW010000004">
    <property type="protein sequence ID" value="KAG7311130.1"/>
    <property type="molecule type" value="Genomic_DNA"/>
</dbReference>
<evidence type="ECO:0000313" key="7">
    <source>
        <dbReference type="EMBL" id="KAG7311130.1"/>
    </source>
</evidence>
<dbReference type="InterPro" id="IPR029052">
    <property type="entry name" value="Metallo-depent_PP-like"/>
</dbReference>
<reference evidence="7 8" key="1">
    <citation type="submission" date="2021-06" db="EMBL/GenBank/DDBJ databases">
        <title>A haploid diamondback moth (Plutella xylostella L.) genome assembly resolves 31 chromosomes and identifies a diamide resistance mutation.</title>
        <authorList>
            <person name="Ward C.M."/>
            <person name="Perry K.D."/>
            <person name="Baker G."/>
            <person name="Powis K."/>
            <person name="Heckel D.G."/>
            <person name="Baxter S.W."/>
        </authorList>
    </citation>
    <scope>NUCLEOTIDE SEQUENCE [LARGE SCALE GENOMIC DNA]</scope>
    <source>
        <strain evidence="7 8">LV</strain>
        <tissue evidence="7">Single pupa</tissue>
    </source>
</reference>
<evidence type="ECO:0000256" key="4">
    <source>
        <dbReference type="ARBA" id="ARBA00023136"/>
    </source>
</evidence>
<organism evidence="7 8">
    <name type="scientific">Plutella xylostella</name>
    <name type="common">Diamondback moth</name>
    <name type="synonym">Plutella maculipennis</name>
    <dbReference type="NCBI Taxonomy" id="51655"/>
    <lineage>
        <taxon>Eukaryota</taxon>
        <taxon>Metazoa</taxon>
        <taxon>Ecdysozoa</taxon>
        <taxon>Arthropoda</taxon>
        <taxon>Hexapoda</taxon>
        <taxon>Insecta</taxon>
        <taxon>Pterygota</taxon>
        <taxon>Neoptera</taxon>
        <taxon>Endopterygota</taxon>
        <taxon>Lepidoptera</taxon>
        <taxon>Glossata</taxon>
        <taxon>Ditrysia</taxon>
        <taxon>Yponomeutoidea</taxon>
        <taxon>Plutellidae</taxon>
        <taxon>Plutella</taxon>
    </lineage>
</organism>
<dbReference type="SUPFAM" id="SSF56300">
    <property type="entry name" value="Metallo-dependent phosphatases"/>
    <property type="match status" value="1"/>
</dbReference>
<comment type="subcellular location">
    <subcellularLocation>
        <location evidence="1">Membrane</location>
        <topology evidence="1">Multi-pass membrane protein</topology>
    </subcellularLocation>
</comment>
<keyword evidence="3 5" id="KW-1133">Transmembrane helix</keyword>
<feature type="domain" description="Calcineurin-like phosphoesterase" evidence="6">
    <location>
        <begin position="52"/>
        <end position="231"/>
    </location>
</feature>
<accession>A0ABQ7R1H3</accession>
<evidence type="ECO:0000313" key="8">
    <source>
        <dbReference type="Proteomes" id="UP000823941"/>
    </source>
</evidence>
<keyword evidence="8" id="KW-1185">Reference proteome</keyword>
<comment type="caution">
    <text evidence="7">The sequence shown here is derived from an EMBL/GenBank/DDBJ whole genome shotgun (WGS) entry which is preliminary data.</text>
</comment>
<sequence>MNLRRLPTARLLLLGVAGVVVYCEWLVYRRGAREWAPLACPGDAAAAAGCTRVLLVADPQLQGELAAVFPLNWLFIWDSDRYVKATFHEALRHVQPDVVVFLGDLMDEGSIATGEQYARYVNRIFDIFAPYDHSFKPLYIPGDNDIGGENERVREDKIDLFNKIFLRPRKLIHKDIIFLEIDGITHVMPDVDDDMLSEFKLRIAVSHYGVASRQMQDKFHPHIYFSAHTHESRLVRHRGGMAHRQQRLLDKTLTVVFDNETVNEIFVPTCSYRMGTREIGYGAAVIEKDYTQMRYTVLWTPERFPSLLAYAAIALLAVLLVVIKAIIRVMASSRSYYQKLQHSV</sequence>
<evidence type="ECO:0000259" key="6">
    <source>
        <dbReference type="Pfam" id="PF00149"/>
    </source>
</evidence>
<evidence type="ECO:0000256" key="5">
    <source>
        <dbReference type="SAM" id="Phobius"/>
    </source>
</evidence>
<proteinExistence type="predicted"/>